<dbReference type="EMBL" id="BARS01011616">
    <property type="protein sequence ID" value="GAF91879.1"/>
    <property type="molecule type" value="Genomic_DNA"/>
</dbReference>
<sequence length="56" mass="6582">MPKQLLDKISIYVPKSKIDQRPVERLLKLADAKDRSVNYLVVEAIIEFLKREEKRG</sequence>
<evidence type="ECO:0000313" key="1">
    <source>
        <dbReference type="EMBL" id="GAF91879.1"/>
    </source>
</evidence>
<dbReference type="InterPro" id="IPR010985">
    <property type="entry name" value="Ribbon_hlx_hlx"/>
</dbReference>
<dbReference type="GO" id="GO:0006355">
    <property type="term" value="P:regulation of DNA-templated transcription"/>
    <property type="evidence" value="ECO:0007669"/>
    <property type="project" value="InterPro"/>
</dbReference>
<dbReference type="Gene3D" id="1.10.1220.10">
    <property type="entry name" value="Met repressor-like"/>
    <property type="match status" value="1"/>
</dbReference>
<organism evidence="1">
    <name type="scientific">marine sediment metagenome</name>
    <dbReference type="NCBI Taxonomy" id="412755"/>
    <lineage>
        <taxon>unclassified sequences</taxon>
        <taxon>metagenomes</taxon>
        <taxon>ecological metagenomes</taxon>
    </lineage>
</organism>
<gene>
    <name evidence="1" type="ORF">S01H1_21061</name>
</gene>
<dbReference type="SUPFAM" id="SSF47598">
    <property type="entry name" value="Ribbon-helix-helix"/>
    <property type="match status" value="1"/>
</dbReference>
<proteinExistence type="predicted"/>
<protein>
    <recommendedName>
        <fullName evidence="2">Arc-like DNA binding domain-containing protein</fullName>
    </recommendedName>
</protein>
<name>X0TF94_9ZZZZ</name>
<evidence type="ECO:0008006" key="2">
    <source>
        <dbReference type="Google" id="ProtNLM"/>
    </source>
</evidence>
<comment type="caution">
    <text evidence="1">The sequence shown here is derived from an EMBL/GenBank/DDBJ whole genome shotgun (WGS) entry which is preliminary data.</text>
</comment>
<dbReference type="InterPro" id="IPR013321">
    <property type="entry name" value="Arc_rbn_hlx_hlx"/>
</dbReference>
<accession>X0TF94</accession>
<dbReference type="AlphaFoldDB" id="X0TF94"/>
<reference evidence="1" key="1">
    <citation type="journal article" date="2014" name="Front. Microbiol.">
        <title>High frequency of phylogenetically diverse reductive dehalogenase-homologous genes in deep subseafloor sedimentary metagenomes.</title>
        <authorList>
            <person name="Kawai M."/>
            <person name="Futagami T."/>
            <person name="Toyoda A."/>
            <person name="Takaki Y."/>
            <person name="Nishi S."/>
            <person name="Hori S."/>
            <person name="Arai W."/>
            <person name="Tsubouchi T."/>
            <person name="Morono Y."/>
            <person name="Uchiyama I."/>
            <person name="Ito T."/>
            <person name="Fujiyama A."/>
            <person name="Inagaki F."/>
            <person name="Takami H."/>
        </authorList>
    </citation>
    <scope>NUCLEOTIDE SEQUENCE</scope>
    <source>
        <strain evidence="1">Expedition CK06-06</strain>
    </source>
</reference>